<feature type="region of interest" description="Disordered" evidence="1">
    <location>
        <begin position="198"/>
        <end position="271"/>
    </location>
</feature>
<accession>A0A317SBF7</accession>
<dbReference type="OrthoDB" id="5430826at2759"/>
<sequence length="271" mass="29274">MSADIPNLIIPRDNGSTHTDHLHAITTYLDQAIKDNTETIDDFQTRLERVRSHFETTLPQTRLQTDRLSVIAQDLDAVSQVVARLSGGRIKEGEKKKEKANITTTTTLTGTQLTASPAANPASPEQPIITTNSPVTQPPSTSPKLPKPQVPCAPGPRPSPLLPSEIPPAIDEFTGADLRRGLLEMPQNWQNMPTAEPAHNEFPPASAPQEEATGAASLWWPGLGWPSAGWQSGQVEPEAKDKQLAQIPSPHKHSQLTGGPTTIASGLMREQ</sequence>
<name>A0A317SBF7_9PEZI</name>
<dbReference type="AlphaFoldDB" id="A0A317SBF7"/>
<feature type="compositionally biased region" description="Polar residues" evidence="1">
    <location>
        <begin position="255"/>
        <end position="264"/>
    </location>
</feature>
<evidence type="ECO:0000313" key="3">
    <source>
        <dbReference type="Proteomes" id="UP000246991"/>
    </source>
</evidence>
<dbReference type="STRING" id="42249.A0A317SBF7"/>
<gene>
    <name evidence="2" type="ORF">C7212DRAFT_367266</name>
</gene>
<comment type="caution">
    <text evidence="2">The sequence shown here is derived from an EMBL/GenBank/DDBJ whole genome shotgun (WGS) entry which is preliminary data.</text>
</comment>
<reference evidence="2 3" key="1">
    <citation type="submission" date="2018-03" db="EMBL/GenBank/DDBJ databases">
        <title>Genomes of Pezizomycetes fungi and the evolution of truffles.</title>
        <authorList>
            <person name="Murat C."/>
            <person name="Payen T."/>
            <person name="Noel B."/>
            <person name="Kuo A."/>
            <person name="Martin F.M."/>
        </authorList>
    </citation>
    <scope>NUCLEOTIDE SEQUENCE [LARGE SCALE GENOMIC DNA]</scope>
    <source>
        <strain evidence="2">091103-1</strain>
    </source>
</reference>
<feature type="compositionally biased region" description="Pro residues" evidence="1">
    <location>
        <begin position="136"/>
        <end position="161"/>
    </location>
</feature>
<keyword evidence="3" id="KW-1185">Reference proteome</keyword>
<proteinExistence type="predicted"/>
<organism evidence="2 3">
    <name type="scientific">Tuber magnatum</name>
    <name type="common">white Piedmont truffle</name>
    <dbReference type="NCBI Taxonomy" id="42249"/>
    <lineage>
        <taxon>Eukaryota</taxon>
        <taxon>Fungi</taxon>
        <taxon>Dikarya</taxon>
        <taxon>Ascomycota</taxon>
        <taxon>Pezizomycotina</taxon>
        <taxon>Pezizomycetes</taxon>
        <taxon>Pezizales</taxon>
        <taxon>Tuberaceae</taxon>
        <taxon>Tuber</taxon>
    </lineage>
</organism>
<feature type="region of interest" description="Disordered" evidence="1">
    <location>
        <begin position="106"/>
        <end position="164"/>
    </location>
</feature>
<dbReference type="EMBL" id="PYWC01000520">
    <property type="protein sequence ID" value="PWW71548.1"/>
    <property type="molecule type" value="Genomic_DNA"/>
</dbReference>
<evidence type="ECO:0000313" key="2">
    <source>
        <dbReference type="EMBL" id="PWW71548.1"/>
    </source>
</evidence>
<dbReference type="Proteomes" id="UP000246991">
    <property type="component" value="Unassembled WGS sequence"/>
</dbReference>
<evidence type="ECO:0000256" key="1">
    <source>
        <dbReference type="SAM" id="MobiDB-lite"/>
    </source>
</evidence>
<protein>
    <submittedName>
        <fullName evidence="2">Uncharacterized protein</fullName>
    </submittedName>
</protein>